<feature type="compositionally biased region" description="Low complexity" evidence="1">
    <location>
        <begin position="219"/>
        <end position="231"/>
    </location>
</feature>
<evidence type="ECO:0000313" key="4">
    <source>
        <dbReference type="Proteomes" id="UP001341840"/>
    </source>
</evidence>
<sequence>MYNAFIPINITLVREFCANFFANHQETVFLRGRMIPFTENDIRHYLNINIDLPRPGVNDAFKEATERRKENDLDLGIVFSVIGRQDTNWANNPADDTIPERNLDNAILNGQAIAWHKLIIDNVDLKQHGTIFNLNHAILIYVLMTEGVLNLPHIMRNSRNLPPYLMFISRLASRFQVPVFAGDVFYEVREQDMFCPYSDWKGEEPKVRRGGVIPPPRQPQVQQEEQQQPSPATSEIPSTSAQYLSEPLLQEIMRHLEKQERLLRRQSR</sequence>
<evidence type="ECO:0000256" key="1">
    <source>
        <dbReference type="SAM" id="MobiDB-lite"/>
    </source>
</evidence>
<name>A0ABU6TN69_9FABA</name>
<reference evidence="3 4" key="1">
    <citation type="journal article" date="2023" name="Plants (Basel)">
        <title>Bridging the Gap: Combining Genomics and Transcriptomics Approaches to Understand Stylosanthes scabra, an Orphan Legume from the Brazilian Caatinga.</title>
        <authorList>
            <person name="Ferreira-Neto J.R.C."/>
            <person name="da Silva M.D."/>
            <person name="Binneck E."/>
            <person name="de Melo N.F."/>
            <person name="da Silva R.H."/>
            <person name="de Melo A.L.T.M."/>
            <person name="Pandolfi V."/>
            <person name="Bustamante F.O."/>
            <person name="Brasileiro-Vidal A.C."/>
            <person name="Benko-Iseppon A.M."/>
        </authorList>
    </citation>
    <scope>NUCLEOTIDE SEQUENCE [LARGE SCALE GENOMIC DNA]</scope>
    <source>
        <tissue evidence="3">Leaves</tissue>
    </source>
</reference>
<organism evidence="3 4">
    <name type="scientific">Stylosanthes scabra</name>
    <dbReference type="NCBI Taxonomy" id="79078"/>
    <lineage>
        <taxon>Eukaryota</taxon>
        <taxon>Viridiplantae</taxon>
        <taxon>Streptophyta</taxon>
        <taxon>Embryophyta</taxon>
        <taxon>Tracheophyta</taxon>
        <taxon>Spermatophyta</taxon>
        <taxon>Magnoliopsida</taxon>
        <taxon>eudicotyledons</taxon>
        <taxon>Gunneridae</taxon>
        <taxon>Pentapetalae</taxon>
        <taxon>rosids</taxon>
        <taxon>fabids</taxon>
        <taxon>Fabales</taxon>
        <taxon>Fabaceae</taxon>
        <taxon>Papilionoideae</taxon>
        <taxon>50 kb inversion clade</taxon>
        <taxon>dalbergioids sensu lato</taxon>
        <taxon>Dalbergieae</taxon>
        <taxon>Pterocarpus clade</taxon>
        <taxon>Stylosanthes</taxon>
    </lineage>
</organism>
<feature type="domain" description="Putative plant transposon protein" evidence="2">
    <location>
        <begin position="7"/>
        <end position="178"/>
    </location>
</feature>
<proteinExistence type="predicted"/>
<evidence type="ECO:0000313" key="3">
    <source>
        <dbReference type="EMBL" id="MED6149666.1"/>
    </source>
</evidence>
<protein>
    <recommendedName>
        <fullName evidence="2">Putative plant transposon protein domain-containing protein</fullName>
    </recommendedName>
</protein>
<evidence type="ECO:0000259" key="2">
    <source>
        <dbReference type="Pfam" id="PF20167"/>
    </source>
</evidence>
<dbReference type="InterPro" id="IPR046796">
    <property type="entry name" value="Transposase_32_dom"/>
</dbReference>
<dbReference type="Pfam" id="PF20167">
    <property type="entry name" value="Transposase_32"/>
    <property type="match status" value="1"/>
</dbReference>
<feature type="region of interest" description="Disordered" evidence="1">
    <location>
        <begin position="205"/>
        <end position="240"/>
    </location>
</feature>
<accession>A0ABU6TN69</accession>
<dbReference type="Proteomes" id="UP001341840">
    <property type="component" value="Unassembled WGS sequence"/>
</dbReference>
<dbReference type="EMBL" id="JASCZI010091255">
    <property type="protein sequence ID" value="MED6149666.1"/>
    <property type="molecule type" value="Genomic_DNA"/>
</dbReference>
<gene>
    <name evidence="3" type="ORF">PIB30_064716</name>
</gene>
<keyword evidence="4" id="KW-1185">Reference proteome</keyword>
<comment type="caution">
    <text evidence="3">The sequence shown here is derived from an EMBL/GenBank/DDBJ whole genome shotgun (WGS) entry which is preliminary data.</text>
</comment>